<name>A0A2P2MUN4_RHIMU</name>
<dbReference type="AlphaFoldDB" id="A0A2P2MUN4"/>
<organism evidence="1">
    <name type="scientific">Rhizophora mucronata</name>
    <name type="common">Asiatic mangrove</name>
    <dbReference type="NCBI Taxonomy" id="61149"/>
    <lineage>
        <taxon>Eukaryota</taxon>
        <taxon>Viridiplantae</taxon>
        <taxon>Streptophyta</taxon>
        <taxon>Embryophyta</taxon>
        <taxon>Tracheophyta</taxon>
        <taxon>Spermatophyta</taxon>
        <taxon>Magnoliopsida</taxon>
        <taxon>eudicotyledons</taxon>
        <taxon>Gunneridae</taxon>
        <taxon>Pentapetalae</taxon>
        <taxon>rosids</taxon>
        <taxon>fabids</taxon>
        <taxon>Malpighiales</taxon>
        <taxon>Rhizophoraceae</taxon>
        <taxon>Rhizophora</taxon>
    </lineage>
</organism>
<proteinExistence type="predicted"/>
<protein>
    <submittedName>
        <fullName evidence="1">Uncharacterized protein</fullName>
    </submittedName>
</protein>
<accession>A0A2P2MUN4</accession>
<sequence>MMRTSNRILTLKLFCSNLQIHTL</sequence>
<dbReference type="EMBL" id="GGEC01053445">
    <property type="protein sequence ID" value="MBX33929.1"/>
    <property type="molecule type" value="Transcribed_RNA"/>
</dbReference>
<reference evidence="1" key="1">
    <citation type="submission" date="2018-02" db="EMBL/GenBank/DDBJ databases">
        <title>Rhizophora mucronata_Transcriptome.</title>
        <authorList>
            <person name="Meera S.P."/>
            <person name="Sreeshan A."/>
            <person name="Augustine A."/>
        </authorList>
    </citation>
    <scope>NUCLEOTIDE SEQUENCE</scope>
    <source>
        <tissue evidence="1">Leaf</tissue>
    </source>
</reference>
<evidence type="ECO:0000313" key="1">
    <source>
        <dbReference type="EMBL" id="MBX33929.1"/>
    </source>
</evidence>